<feature type="domain" description="HECT" evidence="9">
    <location>
        <begin position="111"/>
        <end position="244"/>
    </location>
</feature>
<organism evidence="10 11">
    <name type="scientific">Physocladia obscura</name>
    <dbReference type="NCBI Taxonomy" id="109957"/>
    <lineage>
        <taxon>Eukaryota</taxon>
        <taxon>Fungi</taxon>
        <taxon>Fungi incertae sedis</taxon>
        <taxon>Chytridiomycota</taxon>
        <taxon>Chytridiomycota incertae sedis</taxon>
        <taxon>Chytridiomycetes</taxon>
        <taxon>Chytridiales</taxon>
        <taxon>Chytriomycetaceae</taxon>
        <taxon>Physocladia</taxon>
    </lineage>
</organism>
<dbReference type="InterPro" id="IPR001202">
    <property type="entry name" value="WW_dom"/>
</dbReference>
<comment type="catalytic activity">
    <reaction evidence="1">
        <text>S-ubiquitinyl-[E2 ubiquitin-conjugating enzyme]-L-cysteine + [acceptor protein]-L-lysine = [E2 ubiquitin-conjugating enzyme]-L-cysteine + N(6)-ubiquitinyl-[acceptor protein]-L-lysine.</text>
        <dbReference type="EC" id="2.3.2.26"/>
    </reaction>
</comment>
<evidence type="ECO:0000259" key="8">
    <source>
        <dbReference type="PROSITE" id="PS50020"/>
    </source>
</evidence>
<evidence type="ECO:0000256" key="2">
    <source>
        <dbReference type="ARBA" id="ARBA00004906"/>
    </source>
</evidence>
<keyword evidence="4" id="KW-0808">Transferase</keyword>
<dbReference type="Proteomes" id="UP001211907">
    <property type="component" value="Unassembled WGS sequence"/>
</dbReference>
<dbReference type="Pfam" id="PF00632">
    <property type="entry name" value="HECT"/>
    <property type="match status" value="1"/>
</dbReference>
<keyword evidence="5" id="KW-0677">Repeat</keyword>
<gene>
    <name evidence="10" type="ORF">HK100_005589</name>
</gene>
<dbReference type="EC" id="2.3.2.26" evidence="3"/>
<keyword evidence="11" id="KW-1185">Reference proteome</keyword>
<dbReference type="InterPro" id="IPR050409">
    <property type="entry name" value="E3_ubiq-protein_ligase"/>
</dbReference>
<dbReference type="GO" id="GO:0005737">
    <property type="term" value="C:cytoplasm"/>
    <property type="evidence" value="ECO:0007669"/>
    <property type="project" value="TreeGrafter"/>
</dbReference>
<dbReference type="InterPro" id="IPR000569">
    <property type="entry name" value="HECT_dom"/>
</dbReference>
<evidence type="ECO:0000256" key="1">
    <source>
        <dbReference type="ARBA" id="ARBA00000885"/>
    </source>
</evidence>
<evidence type="ECO:0000256" key="7">
    <source>
        <dbReference type="PROSITE-ProRule" id="PRU00104"/>
    </source>
</evidence>
<protein>
    <recommendedName>
        <fullName evidence="3">HECT-type E3 ubiquitin transferase</fullName>
        <ecNumber evidence="3">2.3.2.26</ecNumber>
    </recommendedName>
</protein>
<reference evidence="10" key="1">
    <citation type="submission" date="2020-05" db="EMBL/GenBank/DDBJ databases">
        <title>Phylogenomic resolution of chytrid fungi.</title>
        <authorList>
            <person name="Stajich J.E."/>
            <person name="Amses K."/>
            <person name="Simmons R."/>
            <person name="Seto K."/>
            <person name="Myers J."/>
            <person name="Bonds A."/>
            <person name="Quandt C.A."/>
            <person name="Barry K."/>
            <person name="Liu P."/>
            <person name="Grigoriev I."/>
            <person name="Longcore J.E."/>
            <person name="James T.Y."/>
        </authorList>
    </citation>
    <scope>NUCLEOTIDE SEQUENCE</scope>
    <source>
        <strain evidence="10">JEL0513</strain>
    </source>
</reference>
<evidence type="ECO:0000313" key="11">
    <source>
        <dbReference type="Proteomes" id="UP001211907"/>
    </source>
</evidence>
<dbReference type="PANTHER" id="PTHR11254:SF440">
    <property type="entry name" value="E3 UBIQUITIN-PROTEIN LIGASE NEDD-4"/>
    <property type="match status" value="1"/>
</dbReference>
<dbReference type="SMART" id="SM00456">
    <property type="entry name" value="WW"/>
    <property type="match status" value="1"/>
</dbReference>
<dbReference type="EMBL" id="JADGJH010002607">
    <property type="protein sequence ID" value="KAJ3096349.1"/>
    <property type="molecule type" value="Genomic_DNA"/>
</dbReference>
<accession>A0AAD5STP9</accession>
<dbReference type="Pfam" id="PF00397">
    <property type="entry name" value="WW"/>
    <property type="match status" value="1"/>
</dbReference>
<dbReference type="GO" id="GO:0006511">
    <property type="term" value="P:ubiquitin-dependent protein catabolic process"/>
    <property type="evidence" value="ECO:0007669"/>
    <property type="project" value="TreeGrafter"/>
</dbReference>
<evidence type="ECO:0000256" key="3">
    <source>
        <dbReference type="ARBA" id="ARBA00012485"/>
    </source>
</evidence>
<dbReference type="InterPro" id="IPR036020">
    <property type="entry name" value="WW_dom_sf"/>
</dbReference>
<dbReference type="SUPFAM" id="SSF56204">
    <property type="entry name" value="Hect, E3 ligase catalytic domain"/>
    <property type="match status" value="1"/>
</dbReference>
<dbReference type="GO" id="GO:0061630">
    <property type="term" value="F:ubiquitin protein ligase activity"/>
    <property type="evidence" value="ECO:0007669"/>
    <property type="project" value="UniProtKB-EC"/>
</dbReference>
<evidence type="ECO:0000259" key="9">
    <source>
        <dbReference type="PROSITE" id="PS50237"/>
    </source>
</evidence>
<comment type="caution">
    <text evidence="7">Lacks conserved residue(s) required for the propagation of feature annotation.</text>
</comment>
<dbReference type="PANTHER" id="PTHR11254">
    <property type="entry name" value="HECT DOMAIN UBIQUITIN-PROTEIN LIGASE"/>
    <property type="match status" value="1"/>
</dbReference>
<dbReference type="PROSITE" id="PS50020">
    <property type="entry name" value="WW_DOMAIN_2"/>
    <property type="match status" value="1"/>
</dbReference>
<dbReference type="CDD" id="cd00201">
    <property type="entry name" value="WW"/>
    <property type="match status" value="1"/>
</dbReference>
<dbReference type="SUPFAM" id="SSF51045">
    <property type="entry name" value="WW domain"/>
    <property type="match status" value="1"/>
</dbReference>
<comment type="caution">
    <text evidence="10">The sequence shown here is derived from an EMBL/GenBank/DDBJ whole genome shotgun (WGS) entry which is preliminary data.</text>
</comment>
<name>A0AAD5STP9_9FUNG</name>
<dbReference type="PROSITE" id="PS50237">
    <property type="entry name" value="HECT"/>
    <property type="match status" value="1"/>
</dbReference>
<evidence type="ECO:0000313" key="10">
    <source>
        <dbReference type="EMBL" id="KAJ3096349.1"/>
    </source>
</evidence>
<keyword evidence="6 7" id="KW-0833">Ubl conjugation pathway</keyword>
<dbReference type="AlphaFoldDB" id="A0AAD5STP9"/>
<dbReference type="InterPro" id="IPR035983">
    <property type="entry name" value="Hect_E3_ubiquitin_ligase"/>
</dbReference>
<comment type="pathway">
    <text evidence="2">Protein modification; protein ubiquitination.</text>
</comment>
<dbReference type="Gene3D" id="3.90.1750.10">
    <property type="entry name" value="Hect, E3 ligase catalytic domains"/>
    <property type="match status" value="1"/>
</dbReference>
<evidence type="ECO:0000256" key="4">
    <source>
        <dbReference type="ARBA" id="ARBA00022679"/>
    </source>
</evidence>
<dbReference type="PROSITE" id="PS01159">
    <property type="entry name" value="WW_DOMAIN_1"/>
    <property type="match status" value="1"/>
</dbReference>
<evidence type="ECO:0000256" key="6">
    <source>
        <dbReference type="ARBA" id="ARBA00022786"/>
    </source>
</evidence>
<evidence type="ECO:0000256" key="5">
    <source>
        <dbReference type="ARBA" id="ARBA00022737"/>
    </source>
</evidence>
<feature type="domain" description="WW" evidence="8">
    <location>
        <begin position="22"/>
        <end position="55"/>
    </location>
</feature>
<sequence length="244" mass="28479">MTASQGQVYLLQVQTQTRATFGPLPSGWEMRITNGNRIYFVAHANEITTWDDPRMPSAGDANIPQYKRDFRKKVIYFLSQLSMRLHPGNCHMTVRRSQLFEDAYSEIMRHPANDLKKKLTIKFHGEDALDYGGVGRELFFLMSKEIFNPYYGPNSAVNPEYLNDFKFIGHVIGLAFFINDFWIHFSTLHFTNLTFSIDNDVFGTTVILDLKPDGRDIQVTNEYKVEYVQLYCEWCIEKRVEKQF</sequence>
<dbReference type="GO" id="GO:0016567">
    <property type="term" value="P:protein ubiquitination"/>
    <property type="evidence" value="ECO:0007669"/>
    <property type="project" value="TreeGrafter"/>
</dbReference>
<proteinExistence type="predicted"/>